<dbReference type="InterPro" id="IPR008912">
    <property type="entry name" value="Uncharacterised_CoxE"/>
</dbReference>
<reference evidence="3" key="1">
    <citation type="journal article" date="2019" name="Int. J. Syst. Evol. Microbiol.">
        <title>The Global Catalogue of Microorganisms (GCM) 10K type strain sequencing project: providing services to taxonomists for standard genome sequencing and annotation.</title>
        <authorList>
            <consortium name="The Broad Institute Genomics Platform"/>
            <consortium name="The Broad Institute Genome Sequencing Center for Infectious Disease"/>
            <person name="Wu L."/>
            <person name="Ma J."/>
        </authorList>
    </citation>
    <scope>NUCLEOTIDE SEQUENCE [LARGE SCALE GENOMIC DNA]</scope>
    <source>
        <strain evidence="3">KCTC 32255</strain>
    </source>
</reference>
<dbReference type="EMBL" id="JBHSXX010000001">
    <property type="protein sequence ID" value="MFC6868545.1"/>
    <property type="molecule type" value="Genomic_DNA"/>
</dbReference>
<feature type="compositionally biased region" description="Low complexity" evidence="1">
    <location>
        <begin position="168"/>
        <end position="178"/>
    </location>
</feature>
<sequence length="496" mass="53704">MSDADRTALLDHHIAFLDALREAGLPVSLAEGLDAARAMTMVEPLEREALRAAYAATVVKRHGHRPLFDELFDLWFPRAIGAGRSDARRARPEPRVEVTGGRAAPDGASEMRAELAELLFDGDDAGMRQLASRAVARFGEVGGGSGEGAGGQGGAASGRSGGTGGTRGTRAGASTGARSWSPNAVLDALTPKTLLAGLLRSDAERDEFAQSLARRTYRERIARFERLVNAEARRRIAEDRGADATAKSVVRPPLDQIDLIGASQTELAALRREIYPLARRLATKKSMKRRRGGRGPLDFRRTIRASLATGGVPVNTRHRPRKPHKPELVVLCDVSSSVASFARFGLLLVYALSEQFSAVRSFAFVDTVEEVTRHFTDADDVTDAISRMEQGLSMRLMGGGTNYGRVFTRFDARYVDAITPKTTLLVLGDARANYVDPAVTTFAGLVGRAKHAYWLNPEPRGNWGTGDSAALTYADVIDMVECRSLAQLADFVRDLE</sequence>
<proteinExistence type="predicted"/>
<feature type="region of interest" description="Disordered" evidence="1">
    <location>
        <begin position="84"/>
        <end position="105"/>
    </location>
</feature>
<dbReference type="PIRSF" id="PIRSF010256">
    <property type="entry name" value="CoxE_vWa"/>
    <property type="match status" value="1"/>
</dbReference>
<dbReference type="RefSeq" id="WP_345392581.1">
    <property type="nucleotide sequence ID" value="NZ_BAABLA010000011.1"/>
</dbReference>
<accession>A0ABW2C2D2</accession>
<evidence type="ECO:0000313" key="2">
    <source>
        <dbReference type="EMBL" id="MFC6868545.1"/>
    </source>
</evidence>
<comment type="caution">
    <text evidence="2">The sequence shown here is derived from an EMBL/GenBank/DDBJ whole genome shotgun (WGS) entry which is preliminary data.</text>
</comment>
<keyword evidence="3" id="KW-1185">Reference proteome</keyword>
<dbReference type="Proteomes" id="UP001596337">
    <property type="component" value="Unassembled WGS sequence"/>
</dbReference>
<dbReference type="PANTHER" id="PTHR39338">
    <property type="entry name" value="BLL5662 PROTEIN-RELATED"/>
    <property type="match status" value="1"/>
</dbReference>
<organism evidence="2 3">
    <name type="scientific">Haloechinothrix salitolerans</name>
    <dbReference type="NCBI Taxonomy" id="926830"/>
    <lineage>
        <taxon>Bacteria</taxon>
        <taxon>Bacillati</taxon>
        <taxon>Actinomycetota</taxon>
        <taxon>Actinomycetes</taxon>
        <taxon>Pseudonocardiales</taxon>
        <taxon>Pseudonocardiaceae</taxon>
        <taxon>Haloechinothrix</taxon>
    </lineage>
</organism>
<feature type="compositionally biased region" description="Basic and acidic residues" evidence="1">
    <location>
        <begin position="85"/>
        <end position="96"/>
    </location>
</feature>
<evidence type="ECO:0000313" key="3">
    <source>
        <dbReference type="Proteomes" id="UP001596337"/>
    </source>
</evidence>
<protein>
    <submittedName>
        <fullName evidence="2">VWA domain-containing protein</fullName>
    </submittedName>
</protein>
<dbReference type="PANTHER" id="PTHR39338:SF5">
    <property type="entry name" value="BLR6139 PROTEIN"/>
    <property type="match status" value="1"/>
</dbReference>
<evidence type="ECO:0000256" key="1">
    <source>
        <dbReference type="SAM" id="MobiDB-lite"/>
    </source>
</evidence>
<dbReference type="InterPro" id="IPR011195">
    <property type="entry name" value="UCP010256"/>
</dbReference>
<feature type="region of interest" description="Disordered" evidence="1">
    <location>
        <begin position="143"/>
        <end position="179"/>
    </location>
</feature>
<dbReference type="Pfam" id="PF05762">
    <property type="entry name" value="VWA_CoxE"/>
    <property type="match status" value="1"/>
</dbReference>
<name>A0ABW2C2D2_9PSEU</name>
<gene>
    <name evidence="2" type="ORF">ACFQGD_15495</name>
</gene>
<feature type="compositionally biased region" description="Gly residues" evidence="1">
    <location>
        <begin position="143"/>
        <end position="167"/>
    </location>
</feature>